<dbReference type="Gene3D" id="1.10.10.880">
    <property type="entry name" value="Anti sigma-E protein RseA, N-terminal domain"/>
    <property type="match status" value="1"/>
</dbReference>
<comment type="subcellular location">
    <subcellularLocation>
        <location evidence="7">Cell inner membrane</location>
    </subcellularLocation>
    <subcellularLocation>
        <location evidence="1">Cell membrane</location>
        <topology evidence="1">Single-pass membrane protein</topology>
    </subcellularLocation>
</comment>
<dbReference type="SUPFAM" id="SSF89069">
    <property type="entry name" value="N-terminal, cytoplasmic domain of anti-sigmaE factor RseA"/>
    <property type="match status" value="1"/>
</dbReference>
<dbReference type="EMBL" id="AAOH01000002">
    <property type="protein sequence ID" value="EAR29639.1"/>
    <property type="molecule type" value="Genomic_DNA"/>
</dbReference>
<evidence type="ECO:0000259" key="10">
    <source>
        <dbReference type="Pfam" id="PF03873"/>
    </source>
</evidence>
<dbReference type="InterPro" id="IPR052383">
    <property type="entry name" value="Anti-sigma-E_RseA-like"/>
</dbReference>
<feature type="region of interest" description="Disordered" evidence="8">
    <location>
        <begin position="192"/>
        <end position="213"/>
    </location>
</feature>
<evidence type="ECO:0000256" key="6">
    <source>
        <dbReference type="ARBA" id="ARBA00023136"/>
    </source>
</evidence>
<dbReference type="InterPro" id="IPR036147">
    <property type="entry name" value="Anti-sigma_E_RseA_N_sf"/>
</dbReference>
<keyword evidence="3 7" id="KW-1003">Cell membrane</keyword>
<evidence type="ECO:0000256" key="1">
    <source>
        <dbReference type="ARBA" id="ARBA00004162"/>
    </source>
</evidence>
<keyword evidence="12" id="KW-1185">Reference proteome</keyword>
<evidence type="ECO:0000256" key="4">
    <source>
        <dbReference type="ARBA" id="ARBA00022692"/>
    </source>
</evidence>
<feature type="compositionally biased region" description="Basic and acidic residues" evidence="8">
    <location>
        <begin position="203"/>
        <end position="213"/>
    </location>
</feature>
<dbReference type="CDD" id="cd16328">
    <property type="entry name" value="RseA_N"/>
    <property type="match status" value="1"/>
</dbReference>
<dbReference type="InterPro" id="IPR005572">
    <property type="entry name" value="Anti-sigma_E_RseA_N"/>
</dbReference>
<reference evidence="11 12" key="1">
    <citation type="submission" date="2006-02" db="EMBL/GenBank/DDBJ databases">
        <authorList>
            <person name="Moran M.A."/>
            <person name="Kjelleberg S."/>
            <person name="Egan S."/>
            <person name="Saunders N."/>
            <person name="Thomas T."/>
            <person name="Ferriera S."/>
            <person name="Johnson J."/>
            <person name="Kravitz S."/>
            <person name="Halpern A."/>
            <person name="Remington K."/>
            <person name="Beeson K."/>
            <person name="Tran B."/>
            <person name="Rogers Y.-H."/>
            <person name="Friedman R."/>
            <person name="Venter J.C."/>
        </authorList>
    </citation>
    <scope>NUCLEOTIDE SEQUENCE [LARGE SCALE GENOMIC DNA]</scope>
    <source>
        <strain evidence="11 12">D2</strain>
    </source>
</reference>
<sequence>MNFSMTKAPLTQNEHLSALLDGETPLTDQILTAEDHKTFERYALIGDVVKAEQQTDIFIDIADRVALALEHEPVYGDFSGQHQATDNSVNNDKLTDKNENNVISINWKKPLGQIAIAASVALVAIIGVQSIPNGQNDQMIDSLPMFQTTPVGGIASPVSYSTEPALANAKQGLRELQQQRIGALVLEHQRQTRIASQAQTDDNQEKPQAKDSN</sequence>
<organism evidence="11 12">
    <name type="scientific">Pseudoalteromonas tunicata D2</name>
    <dbReference type="NCBI Taxonomy" id="87626"/>
    <lineage>
        <taxon>Bacteria</taxon>
        <taxon>Pseudomonadati</taxon>
        <taxon>Pseudomonadota</taxon>
        <taxon>Gammaproteobacteria</taxon>
        <taxon>Alteromonadales</taxon>
        <taxon>Pseudoalteromonadaceae</taxon>
        <taxon>Pseudoalteromonas</taxon>
    </lineage>
</organism>
<dbReference type="PANTHER" id="PTHR38104:SF1">
    <property type="entry name" value="ANTI-SIGMA-E FACTOR RSEA"/>
    <property type="match status" value="1"/>
</dbReference>
<comment type="similarity">
    <text evidence="2 7">Belongs to the RseA family.</text>
</comment>
<keyword evidence="6 7" id="KW-0472">Membrane</keyword>
<accession>A4C6N5</accession>
<dbReference type="STRING" id="87626.PTD2_12504"/>
<keyword evidence="4" id="KW-0812">Transmembrane</keyword>
<dbReference type="Pfam" id="PF03872">
    <property type="entry name" value="RseA_N"/>
    <property type="match status" value="1"/>
</dbReference>
<evidence type="ECO:0000256" key="5">
    <source>
        <dbReference type="ARBA" id="ARBA00022989"/>
    </source>
</evidence>
<protein>
    <recommendedName>
        <fullName evidence="7">Anti-sigma-E factor RseA</fullName>
    </recommendedName>
    <alternativeName>
        <fullName evidence="7">Regulator of SigE</fullName>
    </alternativeName>
    <alternativeName>
        <fullName evidence="7">Sigma-E anti-sigma factor RseA</fullName>
    </alternativeName>
    <alternativeName>
        <fullName evidence="7">Sigma-E factor negative regulatory protein</fullName>
    </alternativeName>
</protein>
<dbReference type="eggNOG" id="COG3073">
    <property type="taxonomic scope" value="Bacteria"/>
</dbReference>
<dbReference type="Proteomes" id="UP000006201">
    <property type="component" value="Unassembled WGS sequence"/>
</dbReference>
<dbReference type="Pfam" id="PF03873">
    <property type="entry name" value="RseA_C"/>
    <property type="match status" value="1"/>
</dbReference>
<evidence type="ECO:0000313" key="12">
    <source>
        <dbReference type="Proteomes" id="UP000006201"/>
    </source>
</evidence>
<evidence type="ECO:0000256" key="8">
    <source>
        <dbReference type="SAM" id="MobiDB-lite"/>
    </source>
</evidence>
<comment type="subunit">
    <text evidence="7">Interacts 1:1 with ECF RNA polymerase sigma-E (RpoE); this inhibits the interaction of sigma-E with the RNA polymerase catalytic core and leads to a decreased expression of sigma-E-regulated genes. Interacts with RseB.</text>
</comment>
<comment type="function">
    <text evidence="7">An anti-sigma factor for extracytoplasmic function (ECF) sigma factor sigma-E (RpoE). ECF sigma factors are held in an inactive form by an anti-sigma factor until released by regulated intramembrane proteolysis (RIP). RIP occurs when an extracytoplasmic signal triggers a concerted proteolytic cascade to transmit information and elicit cellular responses. The membrane-spanning regulatory substrate protein is first cut periplasmically (site-1 protease, S1P, DegS), then within the membrane itself (site-2 protease, S2P, RseP), while cytoplasmic proteases finish degrading the anti-sigma factor, liberating sigma-E.</text>
</comment>
<dbReference type="GO" id="GO:0005886">
    <property type="term" value="C:plasma membrane"/>
    <property type="evidence" value="ECO:0007669"/>
    <property type="project" value="UniProtKB-SubCell"/>
</dbReference>
<name>A4C6N5_9GAMM</name>
<keyword evidence="5" id="KW-1133">Transmembrane helix</keyword>
<dbReference type="InterPro" id="IPR026279">
    <property type="entry name" value="RseA"/>
</dbReference>
<dbReference type="PANTHER" id="PTHR38104">
    <property type="match status" value="1"/>
</dbReference>
<gene>
    <name evidence="11" type="ORF">PTD2_12504</name>
</gene>
<evidence type="ECO:0000256" key="2">
    <source>
        <dbReference type="ARBA" id="ARBA00005837"/>
    </source>
</evidence>
<proteinExistence type="inferred from homology"/>
<feature type="compositionally biased region" description="Polar residues" evidence="8">
    <location>
        <begin position="192"/>
        <end position="201"/>
    </location>
</feature>
<dbReference type="HOGENOM" id="CLU_108851_1_0_6"/>
<feature type="domain" description="Anti sigma-E protein RseA N-terminal" evidence="9">
    <location>
        <begin position="12"/>
        <end position="79"/>
    </location>
</feature>
<dbReference type="PIRSF" id="PIRSF016938">
    <property type="entry name" value="RseA"/>
    <property type="match status" value="1"/>
</dbReference>
<feature type="domain" description="Anti sigma-E protein RseA C-terminal" evidence="10">
    <location>
        <begin position="143"/>
        <end position="193"/>
    </location>
</feature>
<evidence type="ECO:0000256" key="3">
    <source>
        <dbReference type="ARBA" id="ARBA00022475"/>
    </source>
</evidence>
<dbReference type="GO" id="GO:0016989">
    <property type="term" value="F:sigma factor antagonist activity"/>
    <property type="evidence" value="ECO:0007669"/>
    <property type="project" value="InterPro"/>
</dbReference>
<evidence type="ECO:0000259" key="9">
    <source>
        <dbReference type="Pfam" id="PF03872"/>
    </source>
</evidence>
<evidence type="ECO:0000313" key="11">
    <source>
        <dbReference type="EMBL" id="EAR29639.1"/>
    </source>
</evidence>
<dbReference type="InterPro" id="IPR005573">
    <property type="entry name" value="Anti-sigma_E_RseA_C"/>
</dbReference>
<comment type="caution">
    <text evidence="11">The sequence shown here is derived from an EMBL/GenBank/DDBJ whole genome shotgun (WGS) entry which is preliminary data.</text>
</comment>
<keyword evidence="7" id="KW-0997">Cell inner membrane</keyword>
<dbReference type="AlphaFoldDB" id="A4C6N5"/>
<evidence type="ECO:0000256" key="7">
    <source>
        <dbReference type="PIRNR" id="PIRNR016938"/>
    </source>
</evidence>